<gene>
    <name evidence="1" type="ORF">A3B10_02900</name>
</gene>
<evidence type="ECO:0000313" key="1">
    <source>
        <dbReference type="EMBL" id="OGE96236.1"/>
    </source>
</evidence>
<reference evidence="1 2" key="1">
    <citation type="journal article" date="2016" name="Nat. Commun.">
        <title>Thousands of microbial genomes shed light on interconnected biogeochemical processes in an aquifer system.</title>
        <authorList>
            <person name="Anantharaman K."/>
            <person name="Brown C.T."/>
            <person name="Hug L.A."/>
            <person name="Sharon I."/>
            <person name="Castelle C.J."/>
            <person name="Probst A.J."/>
            <person name="Thomas B.C."/>
            <person name="Singh A."/>
            <person name="Wilkins M.J."/>
            <person name="Karaoz U."/>
            <person name="Brodie E.L."/>
            <person name="Williams K.H."/>
            <person name="Hubbard S.S."/>
            <person name="Banfield J.F."/>
        </authorList>
    </citation>
    <scope>NUCLEOTIDE SEQUENCE [LARGE SCALE GENOMIC DNA]</scope>
</reference>
<name>A0A1F5Q260_9BACT</name>
<dbReference type="STRING" id="1817841.A3B10_02900"/>
<dbReference type="AlphaFoldDB" id="A0A1F5Q260"/>
<evidence type="ECO:0008006" key="3">
    <source>
        <dbReference type="Google" id="ProtNLM"/>
    </source>
</evidence>
<evidence type="ECO:0000313" key="2">
    <source>
        <dbReference type="Proteomes" id="UP000177281"/>
    </source>
</evidence>
<proteinExistence type="predicted"/>
<dbReference type="Proteomes" id="UP000177281">
    <property type="component" value="Unassembled WGS sequence"/>
</dbReference>
<organism evidence="1 2">
    <name type="scientific">Candidatus Doudnabacteria bacterium RIFCSPLOWO2_01_FULL_44_21</name>
    <dbReference type="NCBI Taxonomy" id="1817841"/>
    <lineage>
        <taxon>Bacteria</taxon>
        <taxon>Candidatus Doudnaibacteriota</taxon>
    </lineage>
</organism>
<accession>A0A1F5Q260</accession>
<comment type="caution">
    <text evidence="1">The sequence shown here is derived from an EMBL/GenBank/DDBJ whole genome shotgun (WGS) entry which is preliminary data.</text>
</comment>
<dbReference type="Gene3D" id="3.40.1350.10">
    <property type="match status" value="1"/>
</dbReference>
<sequence>MAKDLENKINKNSISLAGEFAVLSQLALRGYDANMTLGHTKSVDILVSNPKNHQMYQLEVKTNFASSRSQGSNSKLFGKIVSAWIMGDKHETITSPNLFYCFVNIGRDTNVFRFFIVPSKAVAEYVKVQHQLFRSNGGNDNPMRMFRIGLKAEQYAIPTPTVEQYENNWEFKE</sequence>
<protein>
    <recommendedName>
        <fullName evidence="3">Aspartate ammonia-lyase</fullName>
    </recommendedName>
</protein>
<dbReference type="GO" id="GO:0003676">
    <property type="term" value="F:nucleic acid binding"/>
    <property type="evidence" value="ECO:0007669"/>
    <property type="project" value="InterPro"/>
</dbReference>
<dbReference type="EMBL" id="MFFB01000006">
    <property type="protein sequence ID" value="OGE96236.1"/>
    <property type="molecule type" value="Genomic_DNA"/>
</dbReference>
<dbReference type="InterPro" id="IPR011856">
    <property type="entry name" value="tRNA_endonuc-like_dom_sf"/>
</dbReference>